<dbReference type="HAMAP" id="MF_01270">
    <property type="entry name" value="AnhMurNAc_kinase"/>
    <property type="match status" value="1"/>
</dbReference>
<evidence type="ECO:0000256" key="1">
    <source>
        <dbReference type="HAMAP-Rule" id="MF_01270"/>
    </source>
</evidence>
<dbReference type="EC" id="2.7.1.170" evidence="1"/>
<dbReference type="EMBL" id="CP134145">
    <property type="protein sequence ID" value="WNC71670.1"/>
    <property type="molecule type" value="Genomic_DNA"/>
</dbReference>
<dbReference type="InterPro" id="IPR005338">
    <property type="entry name" value="Anhydro_N_Ac-Mur_kinase"/>
</dbReference>
<reference evidence="3" key="1">
    <citation type="submission" date="2023-09" db="EMBL/GenBank/DDBJ databases">
        <authorList>
            <person name="Li S."/>
            <person name="Li X."/>
            <person name="Zhang C."/>
            <person name="Zhao Z."/>
        </authorList>
    </citation>
    <scope>NUCLEOTIDE SEQUENCE [LARGE SCALE GENOMIC DNA]</scope>
    <source>
        <strain evidence="3">SQ149</strain>
    </source>
</reference>
<organism evidence="2 3">
    <name type="scientific">Thalassotalea psychrophila</name>
    <dbReference type="NCBI Taxonomy" id="3065647"/>
    <lineage>
        <taxon>Bacteria</taxon>
        <taxon>Pseudomonadati</taxon>
        <taxon>Pseudomonadota</taxon>
        <taxon>Gammaproteobacteria</taxon>
        <taxon>Alteromonadales</taxon>
        <taxon>Colwelliaceae</taxon>
        <taxon>Thalassotalea</taxon>
    </lineage>
</organism>
<protein>
    <recommendedName>
        <fullName evidence="1">Anhydro-N-acetylmuramic acid kinase</fullName>
        <ecNumber evidence="1">2.7.1.170</ecNumber>
    </recommendedName>
    <alternativeName>
        <fullName evidence="1">AnhMurNAc kinase</fullName>
    </alternativeName>
</protein>
<comment type="similarity">
    <text evidence="1">Belongs to the anhydro-N-acetylmuramic acid kinase family.</text>
</comment>
<keyword evidence="1 2" id="KW-0418">Kinase</keyword>
<keyword evidence="1" id="KW-0119">Carbohydrate metabolism</keyword>
<dbReference type="PANTHER" id="PTHR30605:SF0">
    <property type="entry name" value="ANHYDRO-N-ACETYLMURAMIC ACID KINASE"/>
    <property type="match status" value="1"/>
</dbReference>
<dbReference type="RefSeq" id="WP_348390804.1">
    <property type="nucleotide sequence ID" value="NZ_CP134145.1"/>
</dbReference>
<feature type="binding site" evidence="1">
    <location>
        <begin position="23"/>
        <end position="30"/>
    </location>
    <ligand>
        <name>ATP</name>
        <dbReference type="ChEBI" id="CHEBI:30616"/>
    </ligand>
</feature>
<dbReference type="InterPro" id="IPR043129">
    <property type="entry name" value="ATPase_NBD"/>
</dbReference>
<dbReference type="Pfam" id="PF03702">
    <property type="entry name" value="AnmK"/>
    <property type="match status" value="1"/>
</dbReference>
<keyword evidence="3" id="KW-1185">Reference proteome</keyword>
<dbReference type="Gene3D" id="3.30.420.40">
    <property type="match status" value="2"/>
</dbReference>
<proteinExistence type="inferred from homology"/>
<comment type="catalytic activity">
    <reaction evidence="1">
        <text>1,6-anhydro-N-acetyl-beta-muramate + ATP + H2O = N-acetyl-D-muramate 6-phosphate + ADP + H(+)</text>
        <dbReference type="Rhea" id="RHEA:24952"/>
        <dbReference type="ChEBI" id="CHEBI:15377"/>
        <dbReference type="ChEBI" id="CHEBI:15378"/>
        <dbReference type="ChEBI" id="CHEBI:30616"/>
        <dbReference type="ChEBI" id="CHEBI:58690"/>
        <dbReference type="ChEBI" id="CHEBI:58722"/>
        <dbReference type="ChEBI" id="CHEBI:456216"/>
        <dbReference type="EC" id="2.7.1.170"/>
    </reaction>
</comment>
<dbReference type="PANTHER" id="PTHR30605">
    <property type="entry name" value="ANHYDRO-N-ACETYLMURAMIC ACID KINASE"/>
    <property type="match status" value="1"/>
</dbReference>
<keyword evidence="1" id="KW-0547">Nucleotide-binding</keyword>
<dbReference type="SUPFAM" id="SSF53067">
    <property type="entry name" value="Actin-like ATPase domain"/>
    <property type="match status" value="1"/>
</dbReference>
<evidence type="ECO:0000313" key="3">
    <source>
        <dbReference type="Proteomes" id="UP001258994"/>
    </source>
</evidence>
<name>A0ABY9TSF9_9GAMM</name>
<keyword evidence="1 2" id="KW-0808">Transferase</keyword>
<gene>
    <name evidence="1" type="primary">anmK</name>
    <name evidence="2" type="ORF">RGQ13_16315</name>
</gene>
<evidence type="ECO:0000313" key="2">
    <source>
        <dbReference type="EMBL" id="WNC71670.1"/>
    </source>
</evidence>
<comment type="function">
    <text evidence="1">Catalyzes the specific phosphorylation of 1,6-anhydro-N-acetylmuramic acid (anhMurNAc) with the simultaneous cleavage of the 1,6-anhydro ring, generating MurNAc-6-P. Is required for the utilization of anhMurNAc either imported from the medium or derived from its own cell wall murein, and thus plays a role in cell wall recycling.</text>
</comment>
<accession>A0ABY9TSF9</accession>
<comment type="pathway">
    <text evidence="1">Cell wall biogenesis; peptidoglycan recycling.</text>
</comment>
<dbReference type="NCBIfam" id="NF007139">
    <property type="entry name" value="PRK09585.1-3"/>
    <property type="match status" value="1"/>
</dbReference>
<sequence length="382" mass="41588">MMCSKVLVSSSDNGQYYIGIMSGTSADGIDLALVQFEENSHHLVASYFQAYNKTTQNLITSLYTPSDNEIDRMGELDKLLAKEFASAINAFLIQQNLSSASIIAIGNHGQTIRHRPTSNAPFTLQIGCNQTLACLTGIRVIGKFRDKDIALGGQGAPLVPAFHKALFSATKRNVCAVNIGGISNITFLPKDHKQNICGFDTGPGNALLDDWYRKHHEDCPHGIDIDGKWGLTGKVNKQLLTNMLDDPYFSMPTPKSTGREYFHLDWLKTINHIDQVSPADVQATLLALTCKSIAHDLDKLCSNAEVILCGGGANNPELVKQLKKLLPEHCITTAEKKGVDNDSLEALVFAWLAFAFDNKIPGNLPEVTGAKSNCILGISFTP</sequence>
<dbReference type="Proteomes" id="UP001258994">
    <property type="component" value="Chromosome"/>
</dbReference>
<dbReference type="CDD" id="cd24050">
    <property type="entry name" value="ASKHA_NBD_ANMK"/>
    <property type="match status" value="1"/>
</dbReference>
<dbReference type="GO" id="GO:0016301">
    <property type="term" value="F:kinase activity"/>
    <property type="evidence" value="ECO:0007669"/>
    <property type="project" value="UniProtKB-KW"/>
</dbReference>
<keyword evidence="1" id="KW-0067">ATP-binding</keyword>
<comment type="pathway">
    <text evidence="1">Amino-sugar metabolism; 1,6-anhydro-N-acetylmuramate degradation.</text>
</comment>